<dbReference type="Proteomes" id="UP000711996">
    <property type="component" value="Unassembled WGS sequence"/>
</dbReference>
<sequence length="47" mass="5116">MTATRRKEAAKEGIPNHGLASHWPCLSLILGPKSQNEATPEPQKFSS</sequence>
<evidence type="ECO:0000313" key="2">
    <source>
        <dbReference type="EMBL" id="KAF4855431.1"/>
    </source>
</evidence>
<gene>
    <name evidence="2" type="ORF">CGCSCA2_v009179</name>
</gene>
<proteinExistence type="predicted"/>
<keyword evidence="3" id="KW-1185">Reference proteome</keyword>
<feature type="region of interest" description="Disordered" evidence="1">
    <location>
        <begin position="1"/>
        <end position="20"/>
    </location>
</feature>
<name>A0A9P5K239_COLSI</name>
<feature type="compositionally biased region" description="Basic and acidic residues" evidence="1">
    <location>
        <begin position="1"/>
        <end position="11"/>
    </location>
</feature>
<organism evidence="2 3">
    <name type="scientific">Colletotrichum siamense</name>
    <name type="common">Anthracnose fungus</name>
    <dbReference type="NCBI Taxonomy" id="690259"/>
    <lineage>
        <taxon>Eukaryota</taxon>
        <taxon>Fungi</taxon>
        <taxon>Dikarya</taxon>
        <taxon>Ascomycota</taxon>
        <taxon>Pezizomycotina</taxon>
        <taxon>Sordariomycetes</taxon>
        <taxon>Hypocreomycetidae</taxon>
        <taxon>Glomerellales</taxon>
        <taxon>Glomerellaceae</taxon>
        <taxon>Colletotrichum</taxon>
        <taxon>Colletotrichum gloeosporioides species complex</taxon>
    </lineage>
</organism>
<accession>A0A9P5K239</accession>
<dbReference type="EMBL" id="QPMT01000031">
    <property type="protein sequence ID" value="KAF4855431.1"/>
    <property type="molecule type" value="Genomic_DNA"/>
</dbReference>
<evidence type="ECO:0000256" key="1">
    <source>
        <dbReference type="SAM" id="MobiDB-lite"/>
    </source>
</evidence>
<reference evidence="2" key="1">
    <citation type="submission" date="2019-06" db="EMBL/GenBank/DDBJ databases">
        <authorList>
            <person name="Gan P."/>
            <person name="Shirasu K."/>
        </authorList>
    </citation>
    <scope>NUCLEOTIDE SEQUENCE [LARGE SCALE GENOMIC DNA]</scope>
    <source>
        <strain evidence="2">CAD2</strain>
    </source>
</reference>
<comment type="caution">
    <text evidence="2">The sequence shown here is derived from an EMBL/GenBank/DDBJ whole genome shotgun (WGS) entry which is preliminary data.</text>
</comment>
<protein>
    <submittedName>
        <fullName evidence="2">Uncharacterized protein</fullName>
    </submittedName>
</protein>
<dbReference type="AlphaFoldDB" id="A0A9P5K239"/>
<evidence type="ECO:0000313" key="3">
    <source>
        <dbReference type="Proteomes" id="UP000711996"/>
    </source>
</evidence>